<dbReference type="PANTHER" id="PTHR13140:SF706">
    <property type="entry name" value="DILUTE CLASS UNCONVENTIONAL MYOSIN, ISOFORM C"/>
    <property type="match status" value="1"/>
</dbReference>
<dbReference type="GO" id="GO:0016020">
    <property type="term" value="C:membrane"/>
    <property type="evidence" value="ECO:0007669"/>
    <property type="project" value="TreeGrafter"/>
</dbReference>
<dbReference type="SMART" id="SM00242">
    <property type="entry name" value="MYSc"/>
    <property type="match status" value="1"/>
</dbReference>
<feature type="non-terminal residue" evidence="6">
    <location>
        <position position="339"/>
    </location>
</feature>
<evidence type="ECO:0000259" key="5">
    <source>
        <dbReference type="PROSITE" id="PS51456"/>
    </source>
</evidence>
<organism evidence="6 7">
    <name type="scientific">Thalictrum thalictroides</name>
    <name type="common">Rue-anemone</name>
    <name type="synonym">Anemone thalictroides</name>
    <dbReference type="NCBI Taxonomy" id="46969"/>
    <lineage>
        <taxon>Eukaryota</taxon>
        <taxon>Viridiplantae</taxon>
        <taxon>Streptophyta</taxon>
        <taxon>Embryophyta</taxon>
        <taxon>Tracheophyta</taxon>
        <taxon>Spermatophyta</taxon>
        <taxon>Magnoliopsida</taxon>
        <taxon>Ranunculales</taxon>
        <taxon>Ranunculaceae</taxon>
        <taxon>Thalictroideae</taxon>
        <taxon>Thalictrum</taxon>
    </lineage>
</organism>
<dbReference type="InterPro" id="IPR001609">
    <property type="entry name" value="Myosin_head_motor_dom-like"/>
</dbReference>
<keyword evidence="4" id="KW-0518">Myosin</keyword>
<keyword evidence="2" id="KW-0067">ATP-binding</keyword>
<feature type="domain" description="Myosin motor" evidence="5">
    <location>
        <begin position="1"/>
        <end position="339"/>
    </location>
</feature>
<dbReference type="GO" id="GO:0007015">
    <property type="term" value="P:actin filament organization"/>
    <property type="evidence" value="ECO:0007669"/>
    <property type="project" value="TreeGrafter"/>
</dbReference>
<dbReference type="PRINTS" id="PR00193">
    <property type="entry name" value="MYOSINHEAVY"/>
</dbReference>
<evidence type="ECO:0000313" key="7">
    <source>
        <dbReference type="Proteomes" id="UP000554482"/>
    </source>
</evidence>
<dbReference type="Pfam" id="PF00063">
    <property type="entry name" value="Myosin_head"/>
    <property type="match status" value="1"/>
</dbReference>
<comment type="similarity">
    <text evidence="4">Belongs to the TRAFAC class myosin-kinesin ATPase superfamily. Myosin family.</text>
</comment>
<dbReference type="GO" id="GO:0005524">
    <property type="term" value="F:ATP binding"/>
    <property type="evidence" value="ECO:0007669"/>
    <property type="project" value="UniProtKB-KW"/>
</dbReference>
<keyword evidence="1" id="KW-0547">Nucleotide-binding</keyword>
<dbReference type="Gene3D" id="1.10.10.820">
    <property type="match status" value="1"/>
</dbReference>
<reference evidence="6 7" key="1">
    <citation type="submission" date="2020-06" db="EMBL/GenBank/DDBJ databases">
        <title>Transcriptomic and genomic resources for Thalictrum thalictroides and T. hernandezii: Facilitating candidate gene discovery in an emerging model plant lineage.</title>
        <authorList>
            <person name="Arias T."/>
            <person name="Riano-Pachon D.M."/>
            <person name="Di Stilio V.S."/>
        </authorList>
    </citation>
    <scope>NUCLEOTIDE SEQUENCE [LARGE SCALE GENOMIC DNA]</scope>
    <source>
        <strain evidence="7">cv. WT478/WT964</strain>
        <tissue evidence="6">Leaves</tissue>
    </source>
</reference>
<dbReference type="GO" id="GO:0005737">
    <property type="term" value="C:cytoplasm"/>
    <property type="evidence" value="ECO:0007669"/>
    <property type="project" value="TreeGrafter"/>
</dbReference>
<dbReference type="Gene3D" id="1.20.58.530">
    <property type="match status" value="2"/>
</dbReference>
<evidence type="ECO:0000256" key="2">
    <source>
        <dbReference type="ARBA" id="ARBA00022840"/>
    </source>
</evidence>
<dbReference type="PANTHER" id="PTHR13140">
    <property type="entry name" value="MYOSIN"/>
    <property type="match status" value="1"/>
</dbReference>
<dbReference type="OrthoDB" id="1303476at2759"/>
<comment type="caution">
    <text evidence="4">Lacks conserved residue(s) required for the propagation of feature annotation.</text>
</comment>
<accession>A0A7J6V3W2</accession>
<comment type="caution">
    <text evidence="6">The sequence shown here is derived from an EMBL/GenBank/DDBJ whole genome shotgun (WGS) entry which is preliminary data.</text>
</comment>
<dbReference type="GO" id="GO:0016459">
    <property type="term" value="C:myosin complex"/>
    <property type="evidence" value="ECO:0007669"/>
    <property type="project" value="UniProtKB-KW"/>
</dbReference>
<dbReference type="EMBL" id="JABWDY010039383">
    <property type="protein sequence ID" value="KAF5178950.1"/>
    <property type="molecule type" value="Genomic_DNA"/>
</dbReference>
<dbReference type="AlphaFoldDB" id="A0A7J6V3W2"/>
<keyword evidence="7" id="KW-1185">Reference proteome</keyword>
<evidence type="ECO:0000313" key="6">
    <source>
        <dbReference type="EMBL" id="KAF5178950.1"/>
    </source>
</evidence>
<protein>
    <submittedName>
        <fullName evidence="6">Myosin-1</fullName>
    </submittedName>
</protein>
<evidence type="ECO:0000256" key="1">
    <source>
        <dbReference type="ARBA" id="ARBA00022741"/>
    </source>
</evidence>
<dbReference type="GO" id="GO:0051015">
    <property type="term" value="F:actin filament binding"/>
    <property type="evidence" value="ECO:0007669"/>
    <property type="project" value="TreeGrafter"/>
</dbReference>
<evidence type="ECO:0000256" key="4">
    <source>
        <dbReference type="PROSITE-ProRule" id="PRU00782"/>
    </source>
</evidence>
<dbReference type="Gene3D" id="1.20.120.720">
    <property type="entry name" value="Myosin VI head, motor domain, U50 subdomain"/>
    <property type="match status" value="1"/>
</dbReference>
<keyword evidence="4" id="KW-0505">Motor protein</keyword>
<gene>
    <name evidence="6" type="ORF">FRX31_031463</name>
</gene>
<sequence>KLNLKSSRDFDYLKQSGCLTIDAVDDAQKFHTLVEALDVVQISREDQENVFSMLSAVLWLGNISFQIIDSENHVEVLADEAVVSASKLMGCDVHDLMLLLSTHHIQAGNNSVAQKLKLEQAIEVRNTLAKSIYANLFDWLLEKINKSLKINQQKAWKSISILDIYGFESFQRNSFEQFCINYANERLQQHFKQHIFKFEQEEYKREGIDWTRVDFKDNQECLNLIEQKPYGLLQLLDEESKSAHATDLTLANKLKHHLSSNPCFKGKKDGFFSVFHYAGEKPYGLLQLLDEESKSAHATDLTLANKLKHHLSSNPCFKGKKDGFFSVFHYAGEVSFSTT</sequence>
<dbReference type="GO" id="GO:0000146">
    <property type="term" value="F:microfilament motor activity"/>
    <property type="evidence" value="ECO:0007669"/>
    <property type="project" value="TreeGrafter"/>
</dbReference>
<evidence type="ECO:0000256" key="3">
    <source>
        <dbReference type="ARBA" id="ARBA00023203"/>
    </source>
</evidence>
<keyword evidence="3 4" id="KW-0009">Actin-binding</keyword>
<dbReference type="SUPFAM" id="SSF52540">
    <property type="entry name" value="P-loop containing nucleoside triphosphate hydrolases"/>
    <property type="match status" value="2"/>
</dbReference>
<dbReference type="Proteomes" id="UP000554482">
    <property type="component" value="Unassembled WGS sequence"/>
</dbReference>
<proteinExistence type="inferred from homology"/>
<dbReference type="PROSITE" id="PS51456">
    <property type="entry name" value="MYOSIN_MOTOR"/>
    <property type="match status" value="1"/>
</dbReference>
<name>A0A7J6V3W2_THATH</name>
<dbReference type="InterPro" id="IPR027417">
    <property type="entry name" value="P-loop_NTPase"/>
</dbReference>